<evidence type="ECO:0000313" key="2">
    <source>
        <dbReference type="EMBL" id="SFN49108.1"/>
    </source>
</evidence>
<dbReference type="EMBL" id="FOVN01000001">
    <property type="protein sequence ID" value="SFN49108.1"/>
    <property type="molecule type" value="Genomic_DNA"/>
</dbReference>
<organism evidence="2 3">
    <name type="scientific">Bizionia echini</name>
    <dbReference type="NCBI Taxonomy" id="649333"/>
    <lineage>
        <taxon>Bacteria</taxon>
        <taxon>Pseudomonadati</taxon>
        <taxon>Bacteroidota</taxon>
        <taxon>Flavobacteriia</taxon>
        <taxon>Flavobacteriales</taxon>
        <taxon>Flavobacteriaceae</taxon>
        <taxon>Bizionia</taxon>
    </lineage>
</organism>
<proteinExistence type="predicted"/>
<name>A0A1I4ZFV7_9FLAO</name>
<dbReference type="InterPro" id="IPR006016">
    <property type="entry name" value="UspA"/>
</dbReference>
<dbReference type="Proteomes" id="UP000198705">
    <property type="component" value="Unassembled WGS sequence"/>
</dbReference>
<protein>
    <submittedName>
        <fullName evidence="2">Nucleotide-binding universal stress protein, UspA family</fullName>
    </submittedName>
</protein>
<dbReference type="CDD" id="cd00293">
    <property type="entry name" value="USP-like"/>
    <property type="match status" value="1"/>
</dbReference>
<dbReference type="AlphaFoldDB" id="A0A1I4ZFV7"/>
<feature type="domain" description="UspA" evidence="1">
    <location>
        <begin position="7"/>
        <end position="135"/>
    </location>
</feature>
<dbReference type="STRING" id="649333.SAMN04487989_101797"/>
<sequence>MKKGKYNILVLSDLKDSNNQLLKSAVSLSKKIDGHVQFFHVKKPTDIVERESQLSTFRSINEQHTKTKKSIEELVSSVHKTYDLKVDYSYTFGNVKNEIGDYISKNKPDIIILGNRKPKPISLLGDSITEFVLNTHKGAILIANNDHVLEPNKDMSIGVLNGELTLLHNEFPKELLEGTNESLKIFSFTNNQIDMAQENQHEQTKIVEYVFEHNDNTINNLSNYVLKSNINLLLIDRNKKENKQKNTKQIDVKNIIDKLNVSLLISSQK</sequence>
<dbReference type="Gene3D" id="3.40.50.620">
    <property type="entry name" value="HUPs"/>
    <property type="match status" value="1"/>
</dbReference>
<gene>
    <name evidence="2" type="ORF">SAMN04487989_101797</name>
</gene>
<accession>A0A1I4ZFV7</accession>
<dbReference type="Pfam" id="PF00582">
    <property type="entry name" value="Usp"/>
    <property type="match status" value="1"/>
</dbReference>
<reference evidence="3" key="1">
    <citation type="submission" date="2016-10" db="EMBL/GenBank/DDBJ databases">
        <authorList>
            <person name="Varghese N."/>
            <person name="Submissions S."/>
        </authorList>
    </citation>
    <scope>NUCLEOTIDE SEQUENCE [LARGE SCALE GENOMIC DNA]</scope>
    <source>
        <strain evidence="3">DSM 23925</strain>
    </source>
</reference>
<dbReference type="InterPro" id="IPR014729">
    <property type="entry name" value="Rossmann-like_a/b/a_fold"/>
</dbReference>
<evidence type="ECO:0000313" key="3">
    <source>
        <dbReference type="Proteomes" id="UP000198705"/>
    </source>
</evidence>
<dbReference type="OrthoDB" id="1198867at2"/>
<dbReference type="SUPFAM" id="SSF52402">
    <property type="entry name" value="Adenine nucleotide alpha hydrolases-like"/>
    <property type="match status" value="1"/>
</dbReference>
<dbReference type="RefSeq" id="WP_092206322.1">
    <property type="nucleotide sequence ID" value="NZ_FOVN01000001.1"/>
</dbReference>
<evidence type="ECO:0000259" key="1">
    <source>
        <dbReference type="Pfam" id="PF00582"/>
    </source>
</evidence>
<keyword evidence="3" id="KW-1185">Reference proteome</keyword>